<dbReference type="InterPro" id="IPR044946">
    <property type="entry name" value="Restrct_endonuc_typeI_TRD_sf"/>
</dbReference>
<gene>
    <name evidence="5" type="ORF">I6J59_12375</name>
</gene>
<dbReference type="GO" id="GO:0004519">
    <property type="term" value="F:endonuclease activity"/>
    <property type="evidence" value="ECO:0007669"/>
    <property type="project" value="UniProtKB-KW"/>
</dbReference>
<evidence type="ECO:0000259" key="4">
    <source>
        <dbReference type="Pfam" id="PF01420"/>
    </source>
</evidence>
<dbReference type="PANTHER" id="PTHR30408">
    <property type="entry name" value="TYPE-1 RESTRICTION ENZYME ECOKI SPECIFICITY PROTEIN"/>
    <property type="match status" value="1"/>
</dbReference>
<accession>A0ABX7H162</accession>
<evidence type="ECO:0000313" key="5">
    <source>
        <dbReference type="EMBL" id="QRO48737.1"/>
    </source>
</evidence>
<dbReference type="InterPro" id="IPR000055">
    <property type="entry name" value="Restrct_endonuc_typeI_TRD"/>
</dbReference>
<evidence type="ECO:0000256" key="1">
    <source>
        <dbReference type="ARBA" id="ARBA00010923"/>
    </source>
</evidence>
<proteinExistence type="inferred from homology"/>
<keyword evidence="2" id="KW-0680">Restriction system</keyword>
<reference evidence="5 6" key="1">
    <citation type="submission" date="2021-02" db="EMBL/GenBank/DDBJ databases">
        <title>FDA dAtabase for Regulatory Grade micrObial Sequences (FDA-ARGOS): Supporting development and validation of Infectious Disease Dx tests.</title>
        <authorList>
            <person name="Carlson P."/>
            <person name="Fischbach M."/>
            <person name="Hastie J."/>
            <person name="Bilen M."/>
            <person name="Cheng A."/>
            <person name="Tallon L."/>
            <person name="Sadzewicz L."/>
            <person name="Zhao X."/>
            <person name="Boylan J."/>
            <person name="Ott S."/>
            <person name="Bowen H."/>
            <person name="Vavikolanu K."/>
            <person name="Mehta A."/>
            <person name="Aluvathingal J."/>
            <person name="Nadendla S."/>
            <person name="Yan Y."/>
            <person name="Sichtig H."/>
        </authorList>
    </citation>
    <scope>NUCLEOTIDE SEQUENCE [LARGE SCALE GENOMIC DNA]</scope>
    <source>
        <strain evidence="5 6">FDAARGOS_1229</strain>
    </source>
</reference>
<evidence type="ECO:0000256" key="3">
    <source>
        <dbReference type="ARBA" id="ARBA00023125"/>
    </source>
</evidence>
<dbReference type="Gene3D" id="1.10.287.1120">
    <property type="entry name" value="Bipartite methylase S protein"/>
    <property type="match status" value="1"/>
</dbReference>
<organism evidence="5 6">
    <name type="scientific">Butyricimonas virosa</name>
    <dbReference type="NCBI Taxonomy" id="544645"/>
    <lineage>
        <taxon>Bacteria</taxon>
        <taxon>Pseudomonadati</taxon>
        <taxon>Bacteroidota</taxon>
        <taxon>Bacteroidia</taxon>
        <taxon>Bacteroidales</taxon>
        <taxon>Odoribacteraceae</taxon>
        <taxon>Butyricimonas</taxon>
    </lineage>
</organism>
<dbReference type="PANTHER" id="PTHR30408:SF13">
    <property type="entry name" value="TYPE I RESTRICTION ENZYME HINDI SPECIFICITY SUBUNIT"/>
    <property type="match status" value="1"/>
</dbReference>
<dbReference type="SUPFAM" id="SSF116734">
    <property type="entry name" value="DNA methylase specificity domain"/>
    <property type="match status" value="2"/>
</dbReference>
<keyword evidence="6" id="KW-1185">Reference proteome</keyword>
<protein>
    <submittedName>
        <fullName evidence="5">Restriction endonuclease subunit S</fullName>
    </submittedName>
</protein>
<dbReference type="Pfam" id="PF01420">
    <property type="entry name" value="Methylase_S"/>
    <property type="match status" value="1"/>
</dbReference>
<dbReference type="EMBL" id="CP069450">
    <property type="protein sequence ID" value="QRO48737.1"/>
    <property type="molecule type" value="Genomic_DNA"/>
</dbReference>
<feature type="domain" description="Type I restriction modification DNA specificity" evidence="4">
    <location>
        <begin position="117"/>
        <end position="211"/>
    </location>
</feature>
<dbReference type="Proteomes" id="UP000654720">
    <property type="component" value="Chromosome"/>
</dbReference>
<sequence>MTKNNEHKNLNVPALRFPEFSGEWKKCKVSDLLDFYSTNSLSWEQLEYDTNAMMNLHYGLIHVGLPTMVDLAKDKLPNIKEDNMPTNFELCKEGDVAFADASEDTNEVAKTIEFYNLAEKNVVCGLHTIHGRDNKHKTVVGFKGYTFSSTVFHNQIRRIAQGTKIYSISTKNFSECYIGLPSKPEQTKIATLLRLIDERVATQNKIIEKLESLIKGIYSSILWKDYRLVSLSEIFIERNERTTTNNQYQVLSSTAKGLYRQSDYFDKEVASANNVGYKVLRLGDIVLSPQNLWLGNINYNDAFKIGIVSPSYKVFSIREGYNPYYVSCFLKTPKALYEYANASEQGASVVRRNLDVNAFMAICFPMPNRIMQDRISERVRAINMKLDIEKQVFEKLNIEKQYLLRQLFI</sequence>
<comment type="similarity">
    <text evidence="1">Belongs to the type-I restriction system S methylase family.</text>
</comment>
<dbReference type="RefSeq" id="WP_027202495.1">
    <property type="nucleotide sequence ID" value="NZ_CP069450.1"/>
</dbReference>
<dbReference type="InterPro" id="IPR052021">
    <property type="entry name" value="Type-I_RS_S_subunit"/>
</dbReference>
<name>A0ABX7H162_9BACT</name>
<keyword evidence="5" id="KW-0255">Endonuclease</keyword>
<evidence type="ECO:0000256" key="2">
    <source>
        <dbReference type="ARBA" id="ARBA00022747"/>
    </source>
</evidence>
<keyword evidence="3" id="KW-0238">DNA-binding</keyword>
<dbReference type="Gene3D" id="3.90.220.20">
    <property type="entry name" value="DNA methylase specificity domains"/>
    <property type="match status" value="2"/>
</dbReference>
<keyword evidence="5" id="KW-0540">Nuclease</keyword>
<keyword evidence="5" id="KW-0378">Hydrolase</keyword>
<dbReference type="GeneID" id="93098652"/>
<evidence type="ECO:0000313" key="6">
    <source>
        <dbReference type="Proteomes" id="UP000654720"/>
    </source>
</evidence>